<dbReference type="Proteomes" id="UP000265724">
    <property type="component" value="Unassembled WGS sequence"/>
</dbReference>
<dbReference type="Proteomes" id="UP000266042">
    <property type="component" value="Unassembled WGS sequence"/>
</dbReference>
<reference evidence="4 5" key="1">
    <citation type="submission" date="2018-09" db="EMBL/GenBank/DDBJ databases">
        <title>Discovery and Ecogenomic Context for Candidatus Cryosericales, a Global Caldiserica Order Active in Thawing Permafrost.</title>
        <authorList>
            <person name="Martinez M.A."/>
            <person name="Woodcroft B.J."/>
            <person name="Ignacio Espinoza J.C."/>
            <person name="Zayed A."/>
            <person name="Singleton C.M."/>
            <person name="Boyd J."/>
            <person name="Li Y.-F."/>
            <person name="Purvine S."/>
            <person name="Maughan H."/>
            <person name="Hodgkins S.B."/>
            <person name="Anderson D."/>
            <person name="Sederholm M."/>
            <person name="Temperton B."/>
            <person name="Saleska S.R."/>
            <person name="Tyson G.W."/>
            <person name="Rich V.I."/>
        </authorList>
    </citation>
    <scope>NUCLEOTIDE SEQUENCE [LARGE SCALE GENOMIC DNA]</scope>
    <source>
        <strain evidence="3 4">SMC2</strain>
        <strain evidence="2 5">SMC3</strain>
    </source>
</reference>
<evidence type="ECO:0000313" key="2">
    <source>
        <dbReference type="EMBL" id="RIE13451.1"/>
    </source>
</evidence>
<keyword evidence="4" id="KW-1185">Reference proteome</keyword>
<protein>
    <submittedName>
        <fullName evidence="2">Uncharacterized protein</fullName>
    </submittedName>
</protein>
<name>A0A398DS06_9BACT</name>
<dbReference type="RefSeq" id="WP_119089873.1">
    <property type="nucleotide sequence ID" value="NZ_QXIW01000023.1"/>
</dbReference>
<evidence type="ECO:0000256" key="1">
    <source>
        <dbReference type="SAM" id="Phobius"/>
    </source>
</evidence>
<dbReference type="EMBL" id="QXIW01000023">
    <property type="protein sequence ID" value="RIE13451.1"/>
    <property type="molecule type" value="Genomic_DNA"/>
</dbReference>
<keyword evidence="1" id="KW-0812">Transmembrane</keyword>
<evidence type="ECO:0000313" key="3">
    <source>
        <dbReference type="EMBL" id="RIE13865.1"/>
    </source>
</evidence>
<dbReference type="EMBL" id="QXIX01000034">
    <property type="protein sequence ID" value="RIE13865.1"/>
    <property type="molecule type" value="Genomic_DNA"/>
</dbReference>
<feature type="transmembrane region" description="Helical" evidence="1">
    <location>
        <begin position="7"/>
        <end position="26"/>
    </location>
</feature>
<dbReference type="AlphaFoldDB" id="A0A398DS06"/>
<evidence type="ECO:0000313" key="5">
    <source>
        <dbReference type="Proteomes" id="UP000266042"/>
    </source>
</evidence>
<gene>
    <name evidence="3" type="ORF">SMC2_04335</name>
    <name evidence="2" type="ORF">SMC3_04510</name>
</gene>
<proteinExistence type="predicted"/>
<keyword evidence="1" id="KW-0472">Membrane</keyword>
<comment type="caution">
    <text evidence="2">The sequence shown here is derived from an EMBL/GenBank/DDBJ whole genome shotgun (WGS) entry which is preliminary data.</text>
</comment>
<evidence type="ECO:0000313" key="4">
    <source>
        <dbReference type="Proteomes" id="UP000265724"/>
    </source>
</evidence>
<accession>A0A398DS06</accession>
<sequence length="219" mass="23905">MGRNIRVRLVVVILLLGVICFFYYHYVLSPQLVQLRDLRDQTTAADTKLSTLKEVQGQHAAFVTQNASYVAWIDQLAQITPVVFDQHTHTRFLLDLQAVGTASGITYTNIQISDASMGQGAAAAQPAEVKLAKTVGVTMNFTAKDYATMRRFQETFRTKFKYIMVSSNLTISHGVLGLPGEGNPYTCSMTAWMVLSPDATIVGAPPAPVAPAPQPDVVQ</sequence>
<keyword evidence="1" id="KW-1133">Transmembrane helix</keyword>
<organism evidence="2 5">
    <name type="scientific">Candidatus Cryosericum hinesii</name>
    <dbReference type="NCBI Taxonomy" id="2290915"/>
    <lineage>
        <taxon>Bacteria</taxon>
        <taxon>Pseudomonadati</taxon>
        <taxon>Caldisericota/Cryosericota group</taxon>
        <taxon>Candidatus Cryosericota</taxon>
        <taxon>Candidatus Cryosericia</taxon>
        <taxon>Candidatus Cryosericales</taxon>
        <taxon>Candidatus Cryosericaceae</taxon>
        <taxon>Candidatus Cryosericum</taxon>
    </lineage>
</organism>